<keyword evidence="2" id="KW-0472">Membrane</keyword>
<keyword evidence="1" id="KW-0175">Coiled coil</keyword>
<dbReference type="AlphaFoldDB" id="A0A450WLE0"/>
<sequence length="231" mass="25361">MTHFASTLGHFGRQLARNLGILGLIVTLAACQALPQRADRVGNVPDDPKHRSEESKIFYQSVTTGALIGGVAGGVIGRKMSDDGKGTILGAVTGAIIGGMIANQYAKKKISEFRDVRLKNEQLEQLASQARKYNDEIRAYNASLDADIASLKKKNKADRERLATARLKAIKGKKAEIVARIEEREQIKNALVEDQQLKMVRNLEVLRQQEKELNLKIARYERLAGSGAIIG</sequence>
<feature type="coiled-coil region" evidence="1">
    <location>
        <begin position="116"/>
        <end position="168"/>
    </location>
</feature>
<evidence type="ECO:0000256" key="2">
    <source>
        <dbReference type="SAM" id="Phobius"/>
    </source>
</evidence>
<evidence type="ECO:0000313" key="4">
    <source>
        <dbReference type="EMBL" id="VFK17852.1"/>
    </source>
</evidence>
<evidence type="ECO:0000259" key="3">
    <source>
        <dbReference type="Pfam" id="PF05433"/>
    </source>
</evidence>
<accession>A0A450WLE0</accession>
<reference evidence="4" key="1">
    <citation type="submission" date="2019-02" db="EMBL/GenBank/DDBJ databases">
        <authorList>
            <person name="Gruber-Vodicka R. H."/>
            <person name="Seah K. B. B."/>
        </authorList>
    </citation>
    <scope>NUCLEOTIDE SEQUENCE</scope>
    <source>
        <strain evidence="4">BECK_BY7</strain>
    </source>
</reference>
<dbReference type="Pfam" id="PF05433">
    <property type="entry name" value="Rick_17kDa_Anti"/>
    <property type="match status" value="1"/>
</dbReference>
<keyword evidence="2" id="KW-1133">Transmembrane helix</keyword>
<feature type="transmembrane region" description="Helical" evidence="2">
    <location>
        <begin position="88"/>
        <end position="106"/>
    </location>
</feature>
<feature type="domain" description="Glycine zipper 2TM" evidence="3">
    <location>
        <begin position="65"/>
        <end position="104"/>
    </location>
</feature>
<dbReference type="EMBL" id="CAADFN010000036">
    <property type="protein sequence ID" value="VFK17852.1"/>
    <property type="molecule type" value="Genomic_DNA"/>
</dbReference>
<proteinExistence type="predicted"/>
<protein>
    <submittedName>
        <fullName evidence="4">Glycine zipper 2TM domain-containing protein</fullName>
    </submittedName>
</protein>
<keyword evidence="2" id="KW-0812">Transmembrane</keyword>
<gene>
    <name evidence="4" type="ORF">BECKLFY1418C_GA0070996_103610</name>
</gene>
<dbReference type="InterPro" id="IPR008816">
    <property type="entry name" value="Gly_zipper_2TM_dom"/>
</dbReference>
<evidence type="ECO:0000256" key="1">
    <source>
        <dbReference type="SAM" id="Coils"/>
    </source>
</evidence>
<feature type="transmembrane region" description="Helical" evidence="2">
    <location>
        <begin position="57"/>
        <end position="76"/>
    </location>
</feature>
<organism evidence="4">
    <name type="scientific">Candidatus Kentrum sp. LFY</name>
    <dbReference type="NCBI Taxonomy" id="2126342"/>
    <lineage>
        <taxon>Bacteria</taxon>
        <taxon>Pseudomonadati</taxon>
        <taxon>Pseudomonadota</taxon>
        <taxon>Gammaproteobacteria</taxon>
        <taxon>Candidatus Kentrum</taxon>
    </lineage>
</organism>
<name>A0A450WLE0_9GAMM</name>
<dbReference type="GO" id="GO:0019867">
    <property type="term" value="C:outer membrane"/>
    <property type="evidence" value="ECO:0007669"/>
    <property type="project" value="InterPro"/>
</dbReference>